<evidence type="ECO:0000256" key="4">
    <source>
        <dbReference type="PROSITE-ProRule" id="PRU00176"/>
    </source>
</evidence>
<name>A0AAP0E9L4_9MAGN</name>
<feature type="compositionally biased region" description="Basic and acidic residues" evidence="5">
    <location>
        <begin position="253"/>
        <end position="263"/>
    </location>
</feature>
<reference evidence="7 8" key="1">
    <citation type="submission" date="2024-01" db="EMBL/GenBank/DDBJ databases">
        <title>Genome assemblies of Stephania.</title>
        <authorList>
            <person name="Yang L."/>
        </authorList>
    </citation>
    <scope>NUCLEOTIDE SEQUENCE [LARGE SCALE GENOMIC DNA]</scope>
    <source>
        <strain evidence="7">YNDBR</strain>
        <tissue evidence="7">Leaf</tissue>
    </source>
</reference>
<gene>
    <name evidence="7" type="ORF">Syun_029967</name>
</gene>
<feature type="domain" description="RRM" evidence="6">
    <location>
        <begin position="565"/>
        <end position="641"/>
    </location>
</feature>
<dbReference type="Proteomes" id="UP001420932">
    <property type="component" value="Unassembled WGS sequence"/>
</dbReference>
<comment type="caution">
    <text evidence="7">The sequence shown here is derived from an EMBL/GenBank/DDBJ whole genome shotgun (WGS) entry which is preliminary data.</text>
</comment>
<dbReference type="InterPro" id="IPR035979">
    <property type="entry name" value="RBD_domain_sf"/>
</dbReference>
<feature type="compositionally biased region" description="Basic residues" evidence="5">
    <location>
        <begin position="1"/>
        <end position="10"/>
    </location>
</feature>
<dbReference type="InterPro" id="IPR012677">
    <property type="entry name" value="Nucleotide-bd_a/b_plait_sf"/>
</dbReference>
<dbReference type="FunFam" id="3.30.70.330:FF:000879">
    <property type="entry name" value="Splicing factor U2af large subunit A"/>
    <property type="match status" value="1"/>
</dbReference>
<dbReference type="GO" id="GO:0008380">
    <property type="term" value="P:RNA splicing"/>
    <property type="evidence" value="ECO:0007669"/>
    <property type="project" value="UniProtKB-KW"/>
</dbReference>
<keyword evidence="1" id="KW-0507">mRNA processing</keyword>
<evidence type="ECO:0000256" key="5">
    <source>
        <dbReference type="SAM" id="MobiDB-lite"/>
    </source>
</evidence>
<feature type="compositionally biased region" description="Basic and acidic residues" evidence="5">
    <location>
        <begin position="797"/>
        <end position="821"/>
    </location>
</feature>
<accession>A0AAP0E9L4</accession>
<dbReference type="PROSITE" id="PS50102">
    <property type="entry name" value="RRM"/>
    <property type="match status" value="2"/>
</dbReference>
<feature type="compositionally biased region" description="Basic and acidic residues" evidence="5">
    <location>
        <begin position="11"/>
        <end position="22"/>
    </location>
</feature>
<dbReference type="PANTHER" id="PTHR23139">
    <property type="entry name" value="RNA-BINDING PROTEIN"/>
    <property type="match status" value="1"/>
</dbReference>
<feature type="compositionally biased region" description="Basic and acidic residues" evidence="5">
    <location>
        <begin position="740"/>
        <end position="756"/>
    </location>
</feature>
<evidence type="ECO:0000259" key="6">
    <source>
        <dbReference type="PROSITE" id="PS50102"/>
    </source>
</evidence>
<dbReference type="GO" id="GO:0003723">
    <property type="term" value="F:RNA binding"/>
    <property type="evidence" value="ECO:0007669"/>
    <property type="project" value="UniProtKB-UniRule"/>
</dbReference>
<dbReference type="Gene3D" id="3.30.70.330">
    <property type="match status" value="3"/>
</dbReference>
<feature type="compositionally biased region" description="Basic and acidic residues" evidence="5">
    <location>
        <begin position="198"/>
        <end position="214"/>
    </location>
</feature>
<dbReference type="GO" id="GO:0006397">
    <property type="term" value="P:mRNA processing"/>
    <property type="evidence" value="ECO:0007669"/>
    <property type="project" value="UniProtKB-KW"/>
</dbReference>
<dbReference type="AlphaFoldDB" id="A0AAP0E9L4"/>
<dbReference type="InterPro" id="IPR000504">
    <property type="entry name" value="RRM_dom"/>
</dbReference>
<evidence type="ECO:0000256" key="2">
    <source>
        <dbReference type="ARBA" id="ARBA00022884"/>
    </source>
</evidence>
<dbReference type="EMBL" id="JBBNAF010000013">
    <property type="protein sequence ID" value="KAK9087573.1"/>
    <property type="molecule type" value="Genomic_DNA"/>
</dbReference>
<feature type="domain" description="RRM" evidence="6">
    <location>
        <begin position="429"/>
        <end position="512"/>
    </location>
</feature>
<dbReference type="SUPFAM" id="SSF54928">
    <property type="entry name" value="RNA-binding domain, RBD"/>
    <property type="match status" value="2"/>
</dbReference>
<evidence type="ECO:0000256" key="1">
    <source>
        <dbReference type="ARBA" id="ARBA00022664"/>
    </source>
</evidence>
<proteinExistence type="predicted"/>
<evidence type="ECO:0000313" key="7">
    <source>
        <dbReference type="EMBL" id="KAK9087573.1"/>
    </source>
</evidence>
<feature type="compositionally biased region" description="Basic and acidic residues" evidence="5">
    <location>
        <begin position="840"/>
        <end position="864"/>
    </location>
</feature>
<feature type="compositionally biased region" description="Basic and acidic residues" evidence="5">
    <location>
        <begin position="47"/>
        <end position="61"/>
    </location>
</feature>
<feature type="compositionally biased region" description="Basic and acidic residues" evidence="5">
    <location>
        <begin position="92"/>
        <end position="103"/>
    </location>
</feature>
<evidence type="ECO:0000313" key="8">
    <source>
        <dbReference type="Proteomes" id="UP001420932"/>
    </source>
</evidence>
<dbReference type="Pfam" id="PF00076">
    <property type="entry name" value="RRM_1"/>
    <property type="match status" value="1"/>
</dbReference>
<dbReference type="SMART" id="SM00360">
    <property type="entry name" value="RRM"/>
    <property type="match status" value="2"/>
</dbReference>
<evidence type="ECO:0000256" key="3">
    <source>
        <dbReference type="ARBA" id="ARBA00023187"/>
    </source>
</evidence>
<feature type="region of interest" description="Disordered" evidence="5">
    <location>
        <begin position="734"/>
        <end position="864"/>
    </location>
</feature>
<keyword evidence="3" id="KW-0508">mRNA splicing</keyword>
<keyword evidence="8" id="KW-1185">Reference proteome</keyword>
<feature type="compositionally biased region" description="Basic and acidic residues" evidence="5">
    <location>
        <begin position="130"/>
        <end position="191"/>
    </location>
</feature>
<feature type="region of interest" description="Disordered" evidence="5">
    <location>
        <begin position="1"/>
        <end position="357"/>
    </location>
</feature>
<protein>
    <recommendedName>
        <fullName evidence="6">RRM domain-containing protein</fullName>
    </recommendedName>
</protein>
<organism evidence="7 8">
    <name type="scientific">Stephania yunnanensis</name>
    <dbReference type="NCBI Taxonomy" id="152371"/>
    <lineage>
        <taxon>Eukaryota</taxon>
        <taxon>Viridiplantae</taxon>
        <taxon>Streptophyta</taxon>
        <taxon>Embryophyta</taxon>
        <taxon>Tracheophyta</taxon>
        <taxon>Spermatophyta</taxon>
        <taxon>Magnoliopsida</taxon>
        <taxon>Ranunculales</taxon>
        <taxon>Menispermaceae</taxon>
        <taxon>Menispermoideae</taxon>
        <taxon>Cissampelideae</taxon>
        <taxon>Stephania</taxon>
    </lineage>
</organism>
<keyword evidence="2 4" id="KW-0694">RNA-binding</keyword>
<sequence>MSNIIRKKEKYKGSAELPRDDVNDGTAARTRPFSFQEIMLRRKNKKLHADANGDPHNKETGESVSNSAERDGVYGGKNSLIVVTKHTSGGNVDKHSKKKEEITTSKQGSSLKGKGKETNDVEADFNNVLDKGRSATAKEESKIEKQSHGRGRNKEHLVSGKENGYKMKRSDEANGKEKYRDIERENSAIESKRKHQIRDRDAKKHRLDKDEGPLKRHNSGKSYISEPAEKKSRKKVLSPPRYEEARPKRRRSRSLETRDRDNRSVSFSPRSIKHPYHGRDQGNSSHHFSKEKKQHSEDKKRMSKNGGYADSHHRNHSDHESKLGGYSPRKRRTEAAARTPSPTIRSPEKRTVGWDQPPVGTGVISSVSMISIFQSSNQTSSSAGHEFSGPAFFSPNISKSSGVLPHVPLIRKDVSIDSIQLTQATRPMRRLYVESLPVSASEKALMECLNNFLLSSGANHIHGTEPCISCIVNKEKGQAVVEFLTPEDATAALSFDGKAFSGSNLKVRRPKDYVETADIGIALCLIASVLSLVHPRFSEIAIFMQTGGPEKSAVPVDASNYAISNLIFIGGISKLLSSDMLMEIAGAFGALKAFHFKVDADLNEPVAFLEYMDSSNANKACAGLNGMKLGGQVLTVMLAAPGASFEENSERPPCYETPDHAKPLLSKPTSVLKLKNVFNEMDLSSLSTAEFEETLEDVRFGTVKSINVVRNECSLAAAPQLYEVANECNFSALQDQESESVERSKTTEEGTYRAEVEVPNNSENGRDPSENVNGSVEYGAGNDEPGNELVKVGTDNNNDKPDHEHAKDETSVDNDKPDRELVMVGTNELRQQDSGLAREVPTEERDADVNLDESSKHDATKDQINDTIEACQSENSEMKSDLMVEEQREPAGDGSLQGGSLHPNGIVENEPNVIDQCIVQATNDDNVFEHGCILVEYTRAEAACIAAHCLHGRLYGDKTVEVCYVAHDVYLNRFPR</sequence>